<dbReference type="InterPro" id="IPR036291">
    <property type="entry name" value="NAD(P)-bd_dom_sf"/>
</dbReference>
<dbReference type="Pfam" id="PF13460">
    <property type="entry name" value="NAD_binding_10"/>
    <property type="match status" value="1"/>
</dbReference>
<reference evidence="2" key="1">
    <citation type="journal article" date="2020" name="bioRxiv">
        <title>Comparative genomics of Chlamydomonas.</title>
        <authorList>
            <person name="Craig R.J."/>
            <person name="Hasan A.R."/>
            <person name="Ness R.W."/>
            <person name="Keightley P.D."/>
        </authorList>
    </citation>
    <scope>NUCLEOTIDE SEQUENCE</scope>
    <source>
        <strain evidence="2">SAG 7.73</strain>
    </source>
</reference>
<dbReference type="Gene3D" id="3.40.50.720">
    <property type="entry name" value="NAD(P)-binding Rossmann-like Domain"/>
    <property type="match status" value="1"/>
</dbReference>
<organism evidence="2 3">
    <name type="scientific">Chlamydomonas incerta</name>
    <dbReference type="NCBI Taxonomy" id="51695"/>
    <lineage>
        <taxon>Eukaryota</taxon>
        <taxon>Viridiplantae</taxon>
        <taxon>Chlorophyta</taxon>
        <taxon>core chlorophytes</taxon>
        <taxon>Chlorophyceae</taxon>
        <taxon>CS clade</taxon>
        <taxon>Chlamydomonadales</taxon>
        <taxon>Chlamydomonadaceae</taxon>
        <taxon>Chlamydomonas</taxon>
    </lineage>
</organism>
<dbReference type="InterPro" id="IPR016040">
    <property type="entry name" value="NAD(P)-bd_dom"/>
</dbReference>
<evidence type="ECO:0000259" key="1">
    <source>
        <dbReference type="Pfam" id="PF13460"/>
    </source>
</evidence>
<name>A0A835SM69_CHLIN</name>
<keyword evidence="3" id="KW-1185">Reference proteome</keyword>
<sequence>MLRGSGQQARLGSSQRCAARSNVTCIRPFTSLKAHAHHVKAEPNSAASLEAKASAVDSVDAPASHAGARPGRRELLLFGLASLAASSSGLDLTAWAAEGITTVFVAGSTGNTGRRVVQQLRQAGFKVRAGARSPAKALSLGFGADAGIEVVEADVTKGLDELVAAIGGAQAVVCATGAVGFGSNGAGAVDEKGTIKLVDAATRAGGVTKFVLVSSLLTNASAVGQANNPNYRFLNLFGGVLDAKLRAEKYLRASGINYTIIRPGGLSNEPEAAVGNLILAREDSLFGLESDPGREISRDTVAAVAVQALLQPAASKDKLVEVVASPSAPRLSPDTWFANV</sequence>
<dbReference type="SUPFAM" id="SSF51735">
    <property type="entry name" value="NAD(P)-binding Rossmann-fold domains"/>
    <property type="match status" value="1"/>
</dbReference>
<dbReference type="PANTHER" id="PTHR15020">
    <property type="entry name" value="FLAVIN REDUCTASE-RELATED"/>
    <property type="match status" value="1"/>
</dbReference>
<accession>A0A835SM69</accession>
<dbReference type="AlphaFoldDB" id="A0A835SM69"/>
<dbReference type="CDD" id="cd05243">
    <property type="entry name" value="SDR_a5"/>
    <property type="match status" value="1"/>
</dbReference>
<evidence type="ECO:0000313" key="2">
    <source>
        <dbReference type="EMBL" id="KAG2427562.1"/>
    </source>
</evidence>
<proteinExistence type="predicted"/>
<dbReference type="PANTHER" id="PTHR15020:SF11">
    <property type="entry name" value="OS06G0360300 PROTEIN"/>
    <property type="match status" value="1"/>
</dbReference>
<gene>
    <name evidence="2" type="ORF">HXX76_012216</name>
</gene>
<protein>
    <recommendedName>
        <fullName evidence="1">NAD(P)-binding domain-containing protein</fullName>
    </recommendedName>
</protein>
<dbReference type="Proteomes" id="UP000650467">
    <property type="component" value="Unassembled WGS sequence"/>
</dbReference>
<comment type="caution">
    <text evidence="2">The sequence shown here is derived from an EMBL/GenBank/DDBJ whole genome shotgun (WGS) entry which is preliminary data.</text>
</comment>
<feature type="domain" description="NAD(P)-binding" evidence="1">
    <location>
        <begin position="107"/>
        <end position="312"/>
    </location>
</feature>
<dbReference type="EMBL" id="JAEHOC010000039">
    <property type="protein sequence ID" value="KAG2427562.1"/>
    <property type="molecule type" value="Genomic_DNA"/>
</dbReference>
<dbReference type="OrthoDB" id="419598at2759"/>
<evidence type="ECO:0000313" key="3">
    <source>
        <dbReference type="Proteomes" id="UP000650467"/>
    </source>
</evidence>